<feature type="region of interest" description="Disordered" evidence="8">
    <location>
        <begin position="191"/>
        <end position="217"/>
    </location>
</feature>
<feature type="compositionally biased region" description="Polar residues" evidence="8">
    <location>
        <begin position="456"/>
        <end position="470"/>
    </location>
</feature>
<evidence type="ECO:0000256" key="3">
    <source>
        <dbReference type="ARBA" id="ARBA00022737"/>
    </source>
</evidence>
<dbReference type="PANTHER" id="PTHR16515">
    <property type="entry name" value="PR DOMAIN ZINC FINGER PROTEIN"/>
    <property type="match status" value="1"/>
</dbReference>
<evidence type="ECO:0000256" key="8">
    <source>
        <dbReference type="SAM" id="MobiDB-lite"/>
    </source>
</evidence>
<dbReference type="SUPFAM" id="SSF57667">
    <property type="entry name" value="beta-beta-alpha zinc fingers"/>
    <property type="match status" value="1"/>
</dbReference>
<keyword evidence="5" id="KW-0862">Zinc</keyword>
<dbReference type="PROSITE" id="PS50199">
    <property type="entry name" value="ZF_RANBP2_2"/>
    <property type="match status" value="1"/>
</dbReference>
<evidence type="ECO:0000256" key="1">
    <source>
        <dbReference type="ARBA" id="ARBA00004123"/>
    </source>
</evidence>
<dbReference type="EMBL" id="HBIV01017244">
    <property type="protein sequence ID" value="CAE0660958.1"/>
    <property type="molecule type" value="Transcribed_RNA"/>
</dbReference>
<evidence type="ECO:0000259" key="10">
    <source>
        <dbReference type="PROSITE" id="PS50199"/>
    </source>
</evidence>
<evidence type="ECO:0000313" key="11">
    <source>
        <dbReference type="EMBL" id="CAE0660958.1"/>
    </source>
</evidence>
<sequence length="470" mass="49482">MITVPSSWVEAKVWRHNGVLVMALPMKLHQIKDTQIGPQRVPEPPASLIEYASKAPRDNFIRDNKMAWGIPSSAFPIRRPNAGTPSAPQAANGYVRAGGFPSGAGKARYGTQANRKNEGHIPMYKQANAAAVAAYRRAAPTQTFFVERPQQSYGNAGGAAIAAYRQTAEAEARGFPMMQAQLQRTVVLKKGGNNAQAQRQPQPPIAQPEQKTRRKELKTHNCTVCGKMFGSKYGLNRHSLIHRGIWPYHCGFCSKKFRQKAHLRNHLMAIHGSVGTEAISNELERHIPMASLGEANTSNNQDPAMATATAAITPAPPPATAAPASSSSSSSNPRPSAPAAPPSLSNSGWVCHVCSLPNPATASHCMHCRTARTNNSSAAPPSVASIAVATTSAPPAPSVAAPASAPNPAATPVPVAAPAPVADPTPAAPPPAEKAVEAAADGEKGGEKKRERNEAEGTNTAKRQKTTATE</sequence>
<dbReference type="InterPro" id="IPR036236">
    <property type="entry name" value="Znf_C2H2_sf"/>
</dbReference>
<protein>
    <recommendedName>
        <fullName evidence="12">C2H2-type domain-containing protein</fullName>
    </recommendedName>
</protein>
<feature type="compositionally biased region" description="Low complexity" evidence="8">
    <location>
        <begin position="393"/>
        <end position="408"/>
    </location>
</feature>
<dbReference type="InterPro" id="IPR001876">
    <property type="entry name" value="Znf_RanBP2"/>
</dbReference>
<feature type="compositionally biased region" description="Low complexity" evidence="8">
    <location>
        <begin position="321"/>
        <end position="334"/>
    </location>
</feature>
<feature type="compositionally biased region" description="Pro residues" evidence="8">
    <location>
        <begin position="409"/>
        <end position="432"/>
    </location>
</feature>
<keyword evidence="3" id="KW-0677">Repeat</keyword>
<dbReference type="PANTHER" id="PTHR16515:SF66">
    <property type="entry name" value="C2H2-TYPE DOMAIN-CONTAINING PROTEIN"/>
    <property type="match status" value="1"/>
</dbReference>
<dbReference type="GO" id="GO:0008270">
    <property type="term" value="F:zinc ion binding"/>
    <property type="evidence" value="ECO:0007669"/>
    <property type="project" value="UniProtKB-KW"/>
</dbReference>
<evidence type="ECO:0008006" key="12">
    <source>
        <dbReference type="Google" id="ProtNLM"/>
    </source>
</evidence>
<proteinExistence type="predicted"/>
<comment type="subcellular location">
    <subcellularLocation>
        <location evidence="1">Nucleus</location>
    </subcellularLocation>
</comment>
<evidence type="ECO:0000256" key="4">
    <source>
        <dbReference type="ARBA" id="ARBA00022771"/>
    </source>
</evidence>
<dbReference type="Gene3D" id="4.10.1060.10">
    <property type="entry name" value="Zinc finger, RanBP2-type"/>
    <property type="match status" value="1"/>
</dbReference>
<dbReference type="InterPro" id="IPR013087">
    <property type="entry name" value="Znf_C2H2_type"/>
</dbReference>
<dbReference type="InterPro" id="IPR050331">
    <property type="entry name" value="Zinc_finger"/>
</dbReference>
<evidence type="ECO:0000256" key="2">
    <source>
        <dbReference type="ARBA" id="ARBA00022723"/>
    </source>
</evidence>
<evidence type="ECO:0000256" key="5">
    <source>
        <dbReference type="ARBA" id="ARBA00022833"/>
    </source>
</evidence>
<accession>A0A7S3YT58</accession>
<evidence type="ECO:0000256" key="6">
    <source>
        <dbReference type="ARBA" id="ARBA00023242"/>
    </source>
</evidence>
<dbReference type="PROSITE" id="PS00028">
    <property type="entry name" value="ZINC_FINGER_C2H2_1"/>
    <property type="match status" value="2"/>
</dbReference>
<dbReference type="PROSITE" id="PS50157">
    <property type="entry name" value="ZINC_FINGER_C2H2_2"/>
    <property type="match status" value="2"/>
</dbReference>
<dbReference type="GO" id="GO:0010468">
    <property type="term" value="P:regulation of gene expression"/>
    <property type="evidence" value="ECO:0007669"/>
    <property type="project" value="TreeGrafter"/>
</dbReference>
<keyword evidence="2" id="KW-0479">Metal-binding</keyword>
<feature type="domain" description="C2H2-type" evidence="9">
    <location>
        <begin position="220"/>
        <end position="247"/>
    </location>
</feature>
<gene>
    <name evidence="11" type="ORF">LGLO00237_LOCUS12545</name>
</gene>
<feature type="compositionally biased region" description="Basic and acidic residues" evidence="8">
    <location>
        <begin position="441"/>
        <end position="455"/>
    </location>
</feature>
<dbReference type="PROSITE" id="PS01358">
    <property type="entry name" value="ZF_RANBP2_1"/>
    <property type="match status" value="1"/>
</dbReference>
<dbReference type="Gene3D" id="3.30.160.60">
    <property type="entry name" value="Classic Zinc Finger"/>
    <property type="match status" value="2"/>
</dbReference>
<dbReference type="AlphaFoldDB" id="A0A7S3YT58"/>
<dbReference type="GO" id="GO:0005634">
    <property type="term" value="C:nucleus"/>
    <property type="evidence" value="ECO:0007669"/>
    <property type="project" value="UniProtKB-SubCell"/>
</dbReference>
<feature type="region of interest" description="Disordered" evidence="8">
    <location>
        <begin position="393"/>
        <end position="470"/>
    </location>
</feature>
<reference evidence="11" key="1">
    <citation type="submission" date="2021-01" db="EMBL/GenBank/DDBJ databases">
        <authorList>
            <person name="Corre E."/>
            <person name="Pelletier E."/>
            <person name="Niang G."/>
            <person name="Scheremetjew M."/>
            <person name="Finn R."/>
            <person name="Kale V."/>
            <person name="Holt S."/>
            <person name="Cochrane G."/>
            <person name="Meng A."/>
            <person name="Brown T."/>
            <person name="Cohen L."/>
        </authorList>
    </citation>
    <scope>NUCLEOTIDE SEQUENCE</scope>
    <source>
        <strain evidence="11">CCCM811</strain>
    </source>
</reference>
<dbReference type="SMART" id="SM00355">
    <property type="entry name" value="ZnF_C2H2"/>
    <property type="match status" value="2"/>
</dbReference>
<feature type="region of interest" description="Disordered" evidence="8">
    <location>
        <begin position="313"/>
        <end position="344"/>
    </location>
</feature>
<evidence type="ECO:0000256" key="7">
    <source>
        <dbReference type="PROSITE-ProRule" id="PRU00322"/>
    </source>
</evidence>
<name>A0A7S3YT58_9EUKA</name>
<feature type="domain" description="RanBP2-type" evidence="10">
    <location>
        <begin position="345"/>
        <end position="374"/>
    </location>
</feature>
<organism evidence="11">
    <name type="scientific">Lotharella globosa</name>
    <dbReference type="NCBI Taxonomy" id="91324"/>
    <lineage>
        <taxon>Eukaryota</taxon>
        <taxon>Sar</taxon>
        <taxon>Rhizaria</taxon>
        <taxon>Cercozoa</taxon>
        <taxon>Chlorarachniophyceae</taxon>
        <taxon>Lotharella</taxon>
    </lineage>
</organism>
<feature type="domain" description="C2H2-type" evidence="9">
    <location>
        <begin position="248"/>
        <end position="271"/>
    </location>
</feature>
<evidence type="ECO:0000259" key="9">
    <source>
        <dbReference type="PROSITE" id="PS50157"/>
    </source>
</evidence>
<keyword evidence="4 7" id="KW-0863">Zinc-finger</keyword>
<keyword evidence="6" id="KW-0539">Nucleus</keyword>